<accession>A0A0G1RLT1</accession>
<evidence type="ECO:0000313" key="3">
    <source>
        <dbReference type="Proteomes" id="UP000034307"/>
    </source>
</evidence>
<feature type="transmembrane region" description="Helical" evidence="1">
    <location>
        <begin position="7"/>
        <end position="27"/>
    </location>
</feature>
<feature type="transmembrane region" description="Helical" evidence="1">
    <location>
        <begin position="47"/>
        <end position="79"/>
    </location>
</feature>
<evidence type="ECO:0000313" key="2">
    <source>
        <dbReference type="EMBL" id="KKU58289.1"/>
    </source>
</evidence>
<sequence length="85" mass="9440">MKMHETGLAVGAMMALVHTVWAILVWLNVAQGFLDWIFTIHSLANPYFVLPFNLAGSLTLVGTTFVIGYGFGLVFANIWNRVVKK</sequence>
<reference evidence="2 3" key="1">
    <citation type="journal article" date="2015" name="Nature">
        <title>rRNA introns, odd ribosomes, and small enigmatic genomes across a large radiation of phyla.</title>
        <authorList>
            <person name="Brown C.T."/>
            <person name="Hug L.A."/>
            <person name="Thomas B.C."/>
            <person name="Sharon I."/>
            <person name="Castelle C.J."/>
            <person name="Singh A."/>
            <person name="Wilkins M.J."/>
            <person name="Williams K.H."/>
            <person name="Banfield J.F."/>
        </authorList>
    </citation>
    <scope>NUCLEOTIDE SEQUENCE [LARGE SCALE GENOMIC DNA]</scope>
</reference>
<evidence type="ECO:0000256" key="1">
    <source>
        <dbReference type="SAM" id="Phobius"/>
    </source>
</evidence>
<keyword evidence="1" id="KW-0812">Transmembrane</keyword>
<organism evidence="2 3">
    <name type="scientific">Candidatus Amesbacteria bacterium GW2011_GWA2_47_11b</name>
    <dbReference type="NCBI Taxonomy" id="1618358"/>
    <lineage>
        <taxon>Bacteria</taxon>
        <taxon>Candidatus Amesiibacteriota</taxon>
    </lineage>
</organism>
<keyword evidence="1" id="KW-1133">Transmembrane helix</keyword>
<proteinExistence type="predicted"/>
<evidence type="ECO:0008006" key="4">
    <source>
        <dbReference type="Google" id="ProtNLM"/>
    </source>
</evidence>
<name>A0A0G1RLT1_9BACT</name>
<keyword evidence="1" id="KW-0472">Membrane</keyword>
<dbReference type="Proteomes" id="UP000034307">
    <property type="component" value="Unassembled WGS sequence"/>
</dbReference>
<comment type="caution">
    <text evidence="2">The sequence shown here is derived from an EMBL/GenBank/DDBJ whole genome shotgun (WGS) entry which is preliminary data.</text>
</comment>
<gene>
    <name evidence="2" type="ORF">UX80_C0004G0040</name>
</gene>
<dbReference type="STRING" id="1618358.UX80_C0004G0040"/>
<dbReference type="EMBL" id="LCNO01000004">
    <property type="protein sequence ID" value="KKU58289.1"/>
    <property type="molecule type" value="Genomic_DNA"/>
</dbReference>
<protein>
    <recommendedName>
        <fullName evidence="4">DUF2062 domain-containing protein</fullName>
    </recommendedName>
</protein>
<dbReference type="AlphaFoldDB" id="A0A0G1RLT1"/>